<dbReference type="EMBL" id="VDCH01000002">
    <property type="protein sequence ID" value="TNJ39998.1"/>
    <property type="molecule type" value="Genomic_DNA"/>
</dbReference>
<gene>
    <name evidence="1" type="ORF">FGF66_01485</name>
</gene>
<comment type="caution">
    <text evidence="1">The sequence shown here is derived from an EMBL/GenBank/DDBJ whole genome shotgun (WGS) entry which is preliminary data.</text>
</comment>
<proteinExistence type="predicted"/>
<dbReference type="Proteomes" id="UP000308271">
    <property type="component" value="Unassembled WGS sequence"/>
</dbReference>
<evidence type="ECO:0000313" key="1">
    <source>
        <dbReference type="EMBL" id="TNJ39998.1"/>
    </source>
</evidence>
<sequence>MKTKINYVTKRRDNRYGKSGKTLHEFPIPTRPVVYRVSYDGKSANKKSSDGTRPVTAFENRLNGLLIWQTSIQLLW</sequence>
<dbReference type="AlphaFoldDB" id="A0A5C4SA14"/>
<name>A0A5C4SA14_CHLTI</name>
<keyword evidence="2" id="KW-1185">Reference proteome</keyword>
<dbReference type="OrthoDB" id="9994337at2"/>
<evidence type="ECO:0000313" key="2">
    <source>
        <dbReference type="Proteomes" id="UP000308271"/>
    </source>
</evidence>
<organism evidence="1 2">
    <name type="scientific">Chlorobaculum thiosulfatiphilum</name>
    <name type="common">Chlorobium limicola f.sp. thiosulfatophilum</name>
    <dbReference type="NCBI Taxonomy" id="115852"/>
    <lineage>
        <taxon>Bacteria</taxon>
        <taxon>Pseudomonadati</taxon>
        <taxon>Chlorobiota</taxon>
        <taxon>Chlorobiia</taxon>
        <taxon>Chlorobiales</taxon>
        <taxon>Chlorobiaceae</taxon>
        <taxon>Chlorobaculum</taxon>
    </lineage>
</organism>
<accession>A0A5C4SA14</accession>
<reference evidence="1 2" key="1">
    <citation type="submission" date="2019-05" db="EMBL/GenBank/DDBJ databases">
        <title>Draft Whole-Genome sequence of the green sulfur bacterium Chlorobaculum thiosulfatiphilum DSM 249.</title>
        <authorList>
            <person name="Meyer T.E."/>
            <person name="Kyndt J.A."/>
        </authorList>
    </citation>
    <scope>NUCLEOTIDE SEQUENCE [LARGE SCALE GENOMIC DNA]</scope>
    <source>
        <strain evidence="1 2">DSM 249</strain>
    </source>
</reference>
<protein>
    <submittedName>
        <fullName evidence="1">Uncharacterized protein</fullName>
    </submittedName>
</protein>